<gene>
    <name evidence="1" type="ORF">BDV98DRAFT_603805</name>
</gene>
<sequence>MRRGYTRGWRWVSKVSPMESLLRKVSPMESLLRHVIAPSLTELYLHTAGSHRFDTLHQFAVTSGTVVSLQHLELSSPWTICPELISLLSDLHALSHLKVEFNYDVEDSKLLIGLCWHNPDSPPSLPTFFTDFYVLCILPNLASVEFTSLISSDENSNLLQTFVRSRARTVADEEADDGPLCFLESVRVKSSTLRLPWLEEPKERDRINRVDGRYDPAGALSVRTSVSRVVF</sequence>
<organism evidence="1 2">
    <name type="scientific">Pterulicium gracile</name>
    <dbReference type="NCBI Taxonomy" id="1884261"/>
    <lineage>
        <taxon>Eukaryota</taxon>
        <taxon>Fungi</taxon>
        <taxon>Dikarya</taxon>
        <taxon>Basidiomycota</taxon>
        <taxon>Agaricomycotina</taxon>
        <taxon>Agaricomycetes</taxon>
        <taxon>Agaricomycetidae</taxon>
        <taxon>Agaricales</taxon>
        <taxon>Pleurotineae</taxon>
        <taxon>Pterulaceae</taxon>
        <taxon>Pterulicium</taxon>
    </lineage>
</organism>
<evidence type="ECO:0008006" key="3">
    <source>
        <dbReference type="Google" id="ProtNLM"/>
    </source>
</evidence>
<keyword evidence="2" id="KW-1185">Reference proteome</keyword>
<dbReference type="AlphaFoldDB" id="A0A5C3QM83"/>
<name>A0A5C3QM83_9AGAR</name>
<evidence type="ECO:0000313" key="1">
    <source>
        <dbReference type="EMBL" id="TFL02637.1"/>
    </source>
</evidence>
<reference evidence="1 2" key="1">
    <citation type="journal article" date="2019" name="Nat. Ecol. Evol.">
        <title>Megaphylogeny resolves global patterns of mushroom evolution.</title>
        <authorList>
            <person name="Varga T."/>
            <person name="Krizsan K."/>
            <person name="Foldi C."/>
            <person name="Dima B."/>
            <person name="Sanchez-Garcia M."/>
            <person name="Sanchez-Ramirez S."/>
            <person name="Szollosi G.J."/>
            <person name="Szarkandi J.G."/>
            <person name="Papp V."/>
            <person name="Albert L."/>
            <person name="Andreopoulos W."/>
            <person name="Angelini C."/>
            <person name="Antonin V."/>
            <person name="Barry K.W."/>
            <person name="Bougher N.L."/>
            <person name="Buchanan P."/>
            <person name="Buyck B."/>
            <person name="Bense V."/>
            <person name="Catcheside P."/>
            <person name="Chovatia M."/>
            <person name="Cooper J."/>
            <person name="Damon W."/>
            <person name="Desjardin D."/>
            <person name="Finy P."/>
            <person name="Geml J."/>
            <person name="Haridas S."/>
            <person name="Hughes K."/>
            <person name="Justo A."/>
            <person name="Karasinski D."/>
            <person name="Kautmanova I."/>
            <person name="Kiss B."/>
            <person name="Kocsube S."/>
            <person name="Kotiranta H."/>
            <person name="LaButti K.M."/>
            <person name="Lechner B.E."/>
            <person name="Liimatainen K."/>
            <person name="Lipzen A."/>
            <person name="Lukacs Z."/>
            <person name="Mihaltcheva S."/>
            <person name="Morgado L.N."/>
            <person name="Niskanen T."/>
            <person name="Noordeloos M.E."/>
            <person name="Ohm R.A."/>
            <person name="Ortiz-Santana B."/>
            <person name="Ovrebo C."/>
            <person name="Racz N."/>
            <person name="Riley R."/>
            <person name="Savchenko A."/>
            <person name="Shiryaev A."/>
            <person name="Soop K."/>
            <person name="Spirin V."/>
            <person name="Szebenyi C."/>
            <person name="Tomsovsky M."/>
            <person name="Tulloss R.E."/>
            <person name="Uehling J."/>
            <person name="Grigoriev I.V."/>
            <person name="Vagvolgyi C."/>
            <person name="Papp T."/>
            <person name="Martin F.M."/>
            <person name="Miettinen O."/>
            <person name="Hibbett D.S."/>
            <person name="Nagy L.G."/>
        </authorList>
    </citation>
    <scope>NUCLEOTIDE SEQUENCE [LARGE SCALE GENOMIC DNA]</scope>
    <source>
        <strain evidence="1 2">CBS 309.79</strain>
    </source>
</reference>
<protein>
    <recommendedName>
        <fullName evidence="3">F-box domain-containing protein</fullName>
    </recommendedName>
</protein>
<evidence type="ECO:0000313" key="2">
    <source>
        <dbReference type="Proteomes" id="UP000305067"/>
    </source>
</evidence>
<accession>A0A5C3QM83</accession>
<dbReference type="EMBL" id="ML178822">
    <property type="protein sequence ID" value="TFL02637.1"/>
    <property type="molecule type" value="Genomic_DNA"/>
</dbReference>
<proteinExistence type="predicted"/>
<dbReference type="Proteomes" id="UP000305067">
    <property type="component" value="Unassembled WGS sequence"/>
</dbReference>